<dbReference type="Pfam" id="PF20431">
    <property type="entry name" value="E_motif"/>
    <property type="match status" value="1"/>
</dbReference>
<evidence type="ECO:0000313" key="7">
    <source>
        <dbReference type="Proteomes" id="UP001141806"/>
    </source>
</evidence>
<dbReference type="NCBIfam" id="TIGR00756">
    <property type="entry name" value="PPR"/>
    <property type="match status" value="5"/>
</dbReference>
<reference evidence="6" key="1">
    <citation type="journal article" date="2023" name="Plant J.">
        <title>The genome of the king protea, Protea cynaroides.</title>
        <authorList>
            <person name="Chang J."/>
            <person name="Duong T.A."/>
            <person name="Schoeman C."/>
            <person name="Ma X."/>
            <person name="Roodt D."/>
            <person name="Barker N."/>
            <person name="Li Z."/>
            <person name="Van de Peer Y."/>
            <person name="Mizrachi E."/>
        </authorList>
    </citation>
    <scope>NUCLEOTIDE SEQUENCE</scope>
    <source>
        <tissue evidence="6">Young leaves</tissue>
    </source>
</reference>
<accession>A0A9Q0H9J8</accession>
<dbReference type="OrthoDB" id="1859983at2759"/>
<dbReference type="GO" id="GO:0005739">
    <property type="term" value="C:mitochondrion"/>
    <property type="evidence" value="ECO:0007669"/>
    <property type="project" value="UniProtKB-ARBA"/>
</dbReference>
<organism evidence="6 7">
    <name type="scientific">Protea cynaroides</name>
    <dbReference type="NCBI Taxonomy" id="273540"/>
    <lineage>
        <taxon>Eukaryota</taxon>
        <taxon>Viridiplantae</taxon>
        <taxon>Streptophyta</taxon>
        <taxon>Embryophyta</taxon>
        <taxon>Tracheophyta</taxon>
        <taxon>Spermatophyta</taxon>
        <taxon>Magnoliopsida</taxon>
        <taxon>Proteales</taxon>
        <taxon>Proteaceae</taxon>
        <taxon>Protea</taxon>
    </lineage>
</organism>
<keyword evidence="1" id="KW-0677">Repeat</keyword>
<name>A0A9Q0H9J8_9MAGN</name>
<dbReference type="Pfam" id="PF14432">
    <property type="entry name" value="DYW_deaminase"/>
    <property type="match status" value="1"/>
</dbReference>
<comment type="similarity">
    <text evidence="2">Belongs to the PPR family. PCMP-E subfamily.</text>
</comment>
<dbReference type="PANTHER" id="PTHR24015">
    <property type="entry name" value="OS07G0578800 PROTEIN-RELATED"/>
    <property type="match status" value="1"/>
</dbReference>
<dbReference type="EMBL" id="JAMYWD010000009">
    <property type="protein sequence ID" value="KAJ4960625.1"/>
    <property type="molecule type" value="Genomic_DNA"/>
</dbReference>
<dbReference type="Pfam" id="PF01535">
    <property type="entry name" value="PPR"/>
    <property type="match status" value="8"/>
</dbReference>
<dbReference type="Pfam" id="PF13041">
    <property type="entry name" value="PPR_2"/>
    <property type="match status" value="2"/>
</dbReference>
<proteinExistence type="inferred from homology"/>
<dbReference type="Gene3D" id="1.25.40.10">
    <property type="entry name" value="Tetratricopeptide repeat domain"/>
    <property type="match status" value="6"/>
</dbReference>
<dbReference type="SUPFAM" id="SSF48452">
    <property type="entry name" value="TPR-like"/>
    <property type="match status" value="1"/>
</dbReference>
<feature type="repeat" description="PPR" evidence="3">
    <location>
        <begin position="177"/>
        <end position="211"/>
    </location>
</feature>
<evidence type="ECO:0000256" key="1">
    <source>
        <dbReference type="ARBA" id="ARBA00022737"/>
    </source>
</evidence>
<dbReference type="InterPro" id="IPR046848">
    <property type="entry name" value="E_motif"/>
</dbReference>
<dbReference type="AlphaFoldDB" id="A0A9Q0H9J8"/>
<dbReference type="InterPro" id="IPR002885">
    <property type="entry name" value="PPR_rpt"/>
</dbReference>
<dbReference type="PROSITE" id="PS51375">
    <property type="entry name" value="PPR"/>
    <property type="match status" value="5"/>
</dbReference>
<evidence type="ECO:0000259" key="5">
    <source>
        <dbReference type="Pfam" id="PF14432"/>
    </source>
</evidence>
<evidence type="ECO:0000256" key="4">
    <source>
        <dbReference type="SAM" id="MobiDB-lite"/>
    </source>
</evidence>
<keyword evidence="7" id="KW-1185">Reference proteome</keyword>
<sequence>MALVAPPISAHHHHLQPPLCRSCNKVVLATNHTSLRSLLPPTRASHSLSVSAETNQNHRDSLALAPSDTSDYQSSFSEEINKLCQSENLNDALLLLERESNNGTISLQQRVDGIGALLQACGRRKDIEVGRRIHEMLRATNQFSDHFVLTTRLITMYSMCGYLSDSRSVFDQLTKRNLFQWNALISGYTRNELWVDALAVFSELLSVTVLRPDNFTFPCVIKACAGLMCLGLGQSVHGMAVKMEMSSDIFVGNALIAMYGKCRFLEEAVTVFRGMHMKSLVSWNTMISMFSENGFSEQSFDVLREMMLCEEVLRPDDATLVTILPVCAGEGDVEMGRVVHGLAVKLGVSQEITVNNALIDMYTKCGYVADASILFENSKQRNVVTWNAMIVGYSREGDVFGTFNLLRGMQMEDEVGATRADAITILNVLPACLKQSELRSLKMLQGYAFRIGCHFDDLVASALLAAYAKCGSLSFANNVFYSLHNKTVSSWNAIIGGYAQNGDPSKAIDFFFQMMHSGLVPDRFTIGSLLLACANMKSVEYGKTIHGFILHHGLETDSYIGISLISLYIRCGRTLSARVLFDRMEERNLIAWNSMISGYSQNGHPDEALDLFRKMLQEGSRPYEIAITSVFGACAQLSALRLGKEIHCFALKVDLTADPYVGSSILDMYAKSGCIDQSRKVFDRLREKDVVSWTVLITGYGINGCGEEAIKLFERMQREGLNPDGYTYVGILMACSHAGLVERGLEYFVEMQSEYGIEPRLEHYACVVDMLGRSGHLDEAVKLIERMEEKPDAGIWAALLSACRIHGDVSLGEKVADKLLDLEPDKPENHVLLSNLFAGSGRWDDVRKIRGRMKEMGLQKDAGCSWIQVKGKVYKFVVGDDARPESEEIRKMWRALEEKIVGLGHVPDTNSVLHALTEHEKAEVLRGHSEKLAIAFGLLNTPEGVTVRVCKNLRICVDCHNAAKLVSKVVERDIVVRDNKRFHHFRNGFCSCGDYW</sequence>
<dbReference type="FunFam" id="1.25.40.10:FF:000344">
    <property type="entry name" value="Pentatricopeptide repeat-containing protein"/>
    <property type="match status" value="1"/>
</dbReference>
<protein>
    <recommendedName>
        <fullName evidence="5">DYW domain-containing protein</fullName>
    </recommendedName>
</protein>
<dbReference type="FunFam" id="1.25.40.10:FF:000361">
    <property type="entry name" value="Pentatricopeptide repeat-containing protein chloroplastic"/>
    <property type="match status" value="2"/>
</dbReference>
<dbReference type="FunFam" id="1.25.40.10:FF:000144">
    <property type="entry name" value="Pentatricopeptide repeat-containing protein, mitochondrial"/>
    <property type="match status" value="1"/>
</dbReference>
<dbReference type="InterPro" id="IPR032867">
    <property type="entry name" value="DYW_dom"/>
</dbReference>
<feature type="repeat" description="PPR" evidence="3">
    <location>
        <begin position="588"/>
        <end position="622"/>
    </location>
</feature>
<dbReference type="GO" id="GO:0003723">
    <property type="term" value="F:RNA binding"/>
    <property type="evidence" value="ECO:0007669"/>
    <property type="project" value="InterPro"/>
</dbReference>
<feature type="repeat" description="PPR" evidence="3">
    <location>
        <begin position="689"/>
        <end position="723"/>
    </location>
</feature>
<dbReference type="GO" id="GO:0009451">
    <property type="term" value="P:RNA modification"/>
    <property type="evidence" value="ECO:0007669"/>
    <property type="project" value="InterPro"/>
</dbReference>
<dbReference type="FunFam" id="1.25.40.10:FF:000366">
    <property type="entry name" value="Pentatricopeptide (PPR) repeat-containing protein"/>
    <property type="match status" value="1"/>
</dbReference>
<comment type="caution">
    <text evidence="6">The sequence shown here is derived from an EMBL/GenBank/DDBJ whole genome shotgun (WGS) entry which is preliminary data.</text>
</comment>
<dbReference type="InterPro" id="IPR046960">
    <property type="entry name" value="PPR_At4g14850-like_plant"/>
</dbReference>
<feature type="repeat" description="PPR" evidence="3">
    <location>
        <begin position="760"/>
        <end position="790"/>
    </location>
</feature>
<dbReference type="PANTHER" id="PTHR24015:SF1903">
    <property type="entry name" value="OS05G0305300 PROTEIN"/>
    <property type="match status" value="1"/>
</dbReference>
<dbReference type="InterPro" id="IPR011990">
    <property type="entry name" value="TPR-like_helical_dom_sf"/>
</dbReference>
<dbReference type="GO" id="GO:0008270">
    <property type="term" value="F:zinc ion binding"/>
    <property type="evidence" value="ECO:0007669"/>
    <property type="project" value="InterPro"/>
</dbReference>
<gene>
    <name evidence="6" type="ORF">NE237_020535</name>
</gene>
<feature type="repeat" description="PPR" evidence="3">
    <location>
        <begin position="487"/>
        <end position="521"/>
    </location>
</feature>
<feature type="compositionally biased region" description="Polar residues" evidence="4">
    <location>
        <begin position="46"/>
        <end position="55"/>
    </location>
</feature>
<dbReference type="FunFam" id="1.25.40.10:FF:000205">
    <property type="entry name" value="Pentatricopeptide repeat-containing protein, mitochondrial"/>
    <property type="match status" value="1"/>
</dbReference>
<evidence type="ECO:0000256" key="3">
    <source>
        <dbReference type="PROSITE-ProRule" id="PRU00708"/>
    </source>
</evidence>
<dbReference type="Proteomes" id="UP001141806">
    <property type="component" value="Unassembled WGS sequence"/>
</dbReference>
<evidence type="ECO:0000313" key="6">
    <source>
        <dbReference type="EMBL" id="KAJ4960625.1"/>
    </source>
</evidence>
<evidence type="ECO:0000256" key="2">
    <source>
        <dbReference type="ARBA" id="ARBA00061659"/>
    </source>
</evidence>
<feature type="domain" description="DYW" evidence="5">
    <location>
        <begin position="904"/>
        <end position="996"/>
    </location>
</feature>
<feature type="region of interest" description="Disordered" evidence="4">
    <location>
        <begin position="46"/>
        <end position="70"/>
    </location>
</feature>